<gene>
    <name evidence="2" type="ORF">SCHPADRAFT_900780</name>
</gene>
<evidence type="ECO:0000256" key="1">
    <source>
        <dbReference type="SAM" id="SignalP"/>
    </source>
</evidence>
<organism evidence="2 3">
    <name type="scientific">Schizopora paradoxa</name>
    <dbReference type="NCBI Taxonomy" id="27342"/>
    <lineage>
        <taxon>Eukaryota</taxon>
        <taxon>Fungi</taxon>
        <taxon>Dikarya</taxon>
        <taxon>Basidiomycota</taxon>
        <taxon>Agaricomycotina</taxon>
        <taxon>Agaricomycetes</taxon>
        <taxon>Hymenochaetales</taxon>
        <taxon>Schizoporaceae</taxon>
        <taxon>Schizopora</taxon>
    </lineage>
</organism>
<protein>
    <submittedName>
        <fullName evidence="2">Uncharacterized protein</fullName>
    </submittedName>
</protein>
<feature type="chain" id="PRO_5005202286" evidence="1">
    <location>
        <begin position="23"/>
        <end position="124"/>
    </location>
</feature>
<dbReference type="AlphaFoldDB" id="A0A0H2S009"/>
<evidence type="ECO:0000313" key="3">
    <source>
        <dbReference type="Proteomes" id="UP000053477"/>
    </source>
</evidence>
<keyword evidence="3" id="KW-1185">Reference proteome</keyword>
<keyword evidence="1" id="KW-0732">Signal</keyword>
<evidence type="ECO:0000313" key="2">
    <source>
        <dbReference type="EMBL" id="KLO17334.1"/>
    </source>
</evidence>
<dbReference type="EMBL" id="KQ085906">
    <property type="protein sequence ID" value="KLO17334.1"/>
    <property type="molecule type" value="Genomic_DNA"/>
</dbReference>
<reference evidence="2 3" key="1">
    <citation type="submission" date="2015-04" db="EMBL/GenBank/DDBJ databases">
        <title>Complete genome sequence of Schizopora paradoxa KUC8140, a cosmopolitan wood degrader in East Asia.</title>
        <authorList>
            <consortium name="DOE Joint Genome Institute"/>
            <person name="Min B."/>
            <person name="Park H."/>
            <person name="Jang Y."/>
            <person name="Kim J.-J."/>
            <person name="Kim K.H."/>
            <person name="Pangilinan J."/>
            <person name="Lipzen A."/>
            <person name="Riley R."/>
            <person name="Grigoriev I.V."/>
            <person name="Spatafora J.W."/>
            <person name="Choi I.-G."/>
        </authorList>
    </citation>
    <scope>NUCLEOTIDE SEQUENCE [LARGE SCALE GENOMIC DNA]</scope>
    <source>
        <strain evidence="2 3">KUC8140</strain>
    </source>
</reference>
<accession>A0A0H2S009</accession>
<feature type="signal peptide" evidence="1">
    <location>
        <begin position="1"/>
        <end position="22"/>
    </location>
</feature>
<proteinExistence type="predicted"/>
<dbReference type="Proteomes" id="UP000053477">
    <property type="component" value="Unassembled WGS sequence"/>
</dbReference>
<name>A0A0H2S009_9AGAM</name>
<dbReference type="InParanoid" id="A0A0H2S009"/>
<sequence length="124" mass="13883">MGAIFHGHSFLLHFLSPSLVRAYPNSTTALTISFTNLPSFVDVEGHLQDHLHLSIRTLRLLDQPSLILSPAIGYPIPPSERIFGEARRGWMRDTVAASQRHRGRKDGICSLQKFMEWRCGGSEG</sequence>